<dbReference type="RefSeq" id="WP_345483914.1">
    <property type="nucleotide sequence ID" value="NZ_BAAAWU010000001.1"/>
</dbReference>
<dbReference type="InterPro" id="IPR012312">
    <property type="entry name" value="Hemerythrin-like"/>
</dbReference>
<reference evidence="2 3" key="1">
    <citation type="submission" date="2024-09" db="EMBL/GenBank/DDBJ databases">
        <authorList>
            <person name="Sun Q."/>
            <person name="Mori K."/>
        </authorList>
    </citation>
    <scope>NUCLEOTIDE SEQUENCE [LARGE SCALE GENOMIC DNA]</scope>
    <source>
        <strain evidence="2 3">JCM 4414</strain>
    </source>
</reference>
<dbReference type="PANTHER" id="PTHR35585:SF1">
    <property type="entry name" value="HHE DOMAIN PROTEIN (AFU_ORTHOLOGUE AFUA_4G00730)"/>
    <property type="match status" value="1"/>
</dbReference>
<dbReference type="Pfam" id="PF01814">
    <property type="entry name" value="Hemerythrin"/>
    <property type="match status" value="1"/>
</dbReference>
<dbReference type="EMBL" id="JBHMCT010000020">
    <property type="protein sequence ID" value="MFB9558053.1"/>
    <property type="molecule type" value="Genomic_DNA"/>
</dbReference>
<feature type="domain" description="Hemerythrin-like" evidence="1">
    <location>
        <begin position="18"/>
        <end position="132"/>
    </location>
</feature>
<protein>
    <submittedName>
        <fullName evidence="2">Hemerythrin domain-containing protein</fullName>
    </submittedName>
</protein>
<organism evidence="2 3">
    <name type="scientific">Streptomyces roseoviridis</name>
    <dbReference type="NCBI Taxonomy" id="67361"/>
    <lineage>
        <taxon>Bacteria</taxon>
        <taxon>Bacillati</taxon>
        <taxon>Actinomycetota</taxon>
        <taxon>Actinomycetes</taxon>
        <taxon>Kitasatosporales</taxon>
        <taxon>Streptomycetaceae</taxon>
        <taxon>Streptomyces</taxon>
    </lineage>
</organism>
<sequence>MSRMTSGSPRTVQPEDDILEQLLEQHDRIRQLFAETLESEKDAKQQCFDELRALLAVHETAEEMILRPVAKRVAGKEEAEARNEEESQANKKLAELEQLDVHSPEFDARLRAFQQAVEDHARHEEQEEFPRIRAECGIDDRRSMGRRLRTVERMAPTHPHPRTAGSPAAQWTVGPFAALLDRAKDALRRE</sequence>
<keyword evidence="3" id="KW-1185">Reference proteome</keyword>
<evidence type="ECO:0000259" key="1">
    <source>
        <dbReference type="Pfam" id="PF01814"/>
    </source>
</evidence>
<dbReference type="Proteomes" id="UP001589716">
    <property type="component" value="Unassembled WGS sequence"/>
</dbReference>
<evidence type="ECO:0000313" key="3">
    <source>
        <dbReference type="Proteomes" id="UP001589716"/>
    </source>
</evidence>
<comment type="caution">
    <text evidence="2">The sequence shown here is derived from an EMBL/GenBank/DDBJ whole genome shotgun (WGS) entry which is preliminary data.</text>
</comment>
<name>A0ABV5QZ11_9ACTN</name>
<accession>A0ABV5QZ11</accession>
<dbReference type="PANTHER" id="PTHR35585">
    <property type="entry name" value="HHE DOMAIN PROTEIN (AFU_ORTHOLOGUE AFUA_4G00730)"/>
    <property type="match status" value="1"/>
</dbReference>
<proteinExistence type="predicted"/>
<gene>
    <name evidence="2" type="ORF">ACFFTP_28195</name>
</gene>
<evidence type="ECO:0000313" key="2">
    <source>
        <dbReference type="EMBL" id="MFB9558053.1"/>
    </source>
</evidence>